<keyword evidence="3" id="KW-0804">Transcription</keyword>
<dbReference type="KEGG" id="fax:FUAX_39700"/>
<keyword evidence="1" id="KW-0805">Transcription regulation</keyword>
<feature type="domain" description="HTH araC/xylS-type" evidence="4">
    <location>
        <begin position="196"/>
        <end position="285"/>
    </location>
</feature>
<keyword evidence="5" id="KW-0614">Plasmid</keyword>
<dbReference type="GO" id="GO:0003700">
    <property type="term" value="F:DNA-binding transcription factor activity"/>
    <property type="evidence" value="ECO:0007669"/>
    <property type="project" value="InterPro"/>
</dbReference>
<geneLocation type="plasmid" evidence="5 6">
    <name>pFA1</name>
</geneLocation>
<dbReference type="PANTHER" id="PTHR43280:SF28">
    <property type="entry name" value="HTH-TYPE TRANSCRIPTIONAL ACTIVATOR RHAS"/>
    <property type="match status" value="1"/>
</dbReference>
<dbReference type="PANTHER" id="PTHR43280">
    <property type="entry name" value="ARAC-FAMILY TRANSCRIPTIONAL REGULATOR"/>
    <property type="match status" value="1"/>
</dbReference>
<dbReference type="EMBL" id="AP025315">
    <property type="protein sequence ID" value="BDD11538.1"/>
    <property type="molecule type" value="Genomic_DNA"/>
</dbReference>
<dbReference type="RefSeq" id="WP_338395028.1">
    <property type="nucleotide sequence ID" value="NZ_AP025315.1"/>
</dbReference>
<name>A0AAU9CTY8_9BACT</name>
<dbReference type="Proteomes" id="UP001348817">
    <property type="component" value="Plasmid pFA1"/>
</dbReference>
<reference evidence="5 6" key="1">
    <citation type="submission" date="2021-12" db="EMBL/GenBank/DDBJ databases">
        <title>Genome sequencing of bacteria with rrn-lacking chromosome and rrn-plasmid.</title>
        <authorList>
            <person name="Anda M."/>
            <person name="Iwasaki W."/>
        </authorList>
    </citation>
    <scope>NUCLEOTIDE SEQUENCE [LARGE SCALE GENOMIC DNA]</scope>
    <source>
        <strain evidence="5 6">DSM 100852</strain>
        <plasmid evidence="5 6">pFA1</plasmid>
    </source>
</reference>
<organism evidence="5 6">
    <name type="scientific">Fulvitalea axinellae</name>
    <dbReference type="NCBI Taxonomy" id="1182444"/>
    <lineage>
        <taxon>Bacteria</taxon>
        <taxon>Pseudomonadati</taxon>
        <taxon>Bacteroidota</taxon>
        <taxon>Cytophagia</taxon>
        <taxon>Cytophagales</taxon>
        <taxon>Persicobacteraceae</taxon>
        <taxon>Fulvitalea</taxon>
    </lineage>
</organism>
<evidence type="ECO:0000313" key="6">
    <source>
        <dbReference type="Proteomes" id="UP001348817"/>
    </source>
</evidence>
<dbReference type="GO" id="GO:0043565">
    <property type="term" value="F:sequence-specific DNA binding"/>
    <property type="evidence" value="ECO:0007669"/>
    <property type="project" value="InterPro"/>
</dbReference>
<dbReference type="InterPro" id="IPR009057">
    <property type="entry name" value="Homeodomain-like_sf"/>
</dbReference>
<gene>
    <name evidence="5" type="ORF">FUAX_39700</name>
</gene>
<sequence length="285" mass="33095">MENQASLKNIQTEQVPDFAYSKIILSELRQYLAVTECSPISIKIVLRGEERYRVENHNYRLSNNSYIIVNQGDQVETAVNSKETVNGLCIFPPIDLVNDVFSSYSIKSRRDPFDASVNDSFFTTHLRNLNQTNLGKYLNANLRSIIGNKEDSFDFLEFYIGIAEAMSVDQLGVEKMMAQLSATKRHTKEELFRRMMTVKDYIHDNQNNRLDLKQLSELSHLSKYHFLRSFKKIFRKSPYQYLLSLKIQKAEVLLKKGYSYNEITEMVGFSDVKNLRKAVGQRDRA</sequence>
<accession>A0AAU9CTY8</accession>
<dbReference type="SUPFAM" id="SSF46689">
    <property type="entry name" value="Homeodomain-like"/>
    <property type="match status" value="1"/>
</dbReference>
<keyword evidence="6" id="KW-1185">Reference proteome</keyword>
<evidence type="ECO:0000259" key="4">
    <source>
        <dbReference type="PROSITE" id="PS01124"/>
    </source>
</evidence>
<dbReference type="PROSITE" id="PS01124">
    <property type="entry name" value="HTH_ARAC_FAMILY_2"/>
    <property type="match status" value="1"/>
</dbReference>
<dbReference type="AlphaFoldDB" id="A0AAU9CTY8"/>
<evidence type="ECO:0000313" key="5">
    <source>
        <dbReference type="EMBL" id="BDD11538.1"/>
    </source>
</evidence>
<dbReference type="Gene3D" id="1.10.10.60">
    <property type="entry name" value="Homeodomain-like"/>
    <property type="match status" value="1"/>
</dbReference>
<evidence type="ECO:0000256" key="1">
    <source>
        <dbReference type="ARBA" id="ARBA00023015"/>
    </source>
</evidence>
<protein>
    <recommendedName>
        <fullName evidence="4">HTH araC/xylS-type domain-containing protein</fullName>
    </recommendedName>
</protein>
<proteinExistence type="predicted"/>
<evidence type="ECO:0000256" key="2">
    <source>
        <dbReference type="ARBA" id="ARBA00023125"/>
    </source>
</evidence>
<dbReference type="InterPro" id="IPR018060">
    <property type="entry name" value="HTH_AraC"/>
</dbReference>
<dbReference type="Pfam" id="PF12833">
    <property type="entry name" value="HTH_18"/>
    <property type="match status" value="1"/>
</dbReference>
<evidence type="ECO:0000256" key="3">
    <source>
        <dbReference type="ARBA" id="ARBA00023163"/>
    </source>
</evidence>
<dbReference type="SMART" id="SM00342">
    <property type="entry name" value="HTH_ARAC"/>
    <property type="match status" value="1"/>
</dbReference>
<keyword evidence="2" id="KW-0238">DNA-binding</keyword>